<evidence type="ECO:0000259" key="3">
    <source>
        <dbReference type="PROSITE" id="PS50893"/>
    </source>
</evidence>
<dbReference type="Gene3D" id="3.40.50.300">
    <property type="entry name" value="P-loop containing nucleotide triphosphate hydrolases"/>
    <property type="match status" value="1"/>
</dbReference>
<dbReference type="RefSeq" id="WP_382168130.1">
    <property type="nucleotide sequence ID" value="NZ_JBHTBR010000005.1"/>
</dbReference>
<accession>A0ABW2INF1</accession>
<proteinExistence type="predicted"/>
<evidence type="ECO:0000313" key="5">
    <source>
        <dbReference type="Proteomes" id="UP001596492"/>
    </source>
</evidence>
<dbReference type="EMBL" id="JBHTBR010000005">
    <property type="protein sequence ID" value="MFC7292582.1"/>
    <property type="molecule type" value="Genomic_DNA"/>
</dbReference>
<dbReference type="PROSITE" id="PS50893">
    <property type="entry name" value="ABC_TRANSPORTER_2"/>
    <property type="match status" value="1"/>
</dbReference>
<keyword evidence="1" id="KW-0547">Nucleotide-binding</keyword>
<protein>
    <submittedName>
        <fullName evidence="4">ABC transporter ATP-binding protein</fullName>
    </submittedName>
</protein>
<dbReference type="Proteomes" id="UP001596492">
    <property type="component" value="Unassembled WGS sequence"/>
</dbReference>
<name>A0ABW2INF1_9PROT</name>
<gene>
    <name evidence="4" type="ORF">ACFQS8_13200</name>
</gene>
<evidence type="ECO:0000313" key="4">
    <source>
        <dbReference type="EMBL" id="MFC7292582.1"/>
    </source>
</evidence>
<dbReference type="GO" id="GO:0005524">
    <property type="term" value="F:ATP binding"/>
    <property type="evidence" value="ECO:0007669"/>
    <property type="project" value="UniProtKB-KW"/>
</dbReference>
<dbReference type="PANTHER" id="PTHR43582:SF2">
    <property type="entry name" value="LINEARMYCIN RESISTANCE ATP-BINDING PROTEIN LNRL"/>
    <property type="match status" value="1"/>
</dbReference>
<dbReference type="InterPro" id="IPR003593">
    <property type="entry name" value="AAA+_ATPase"/>
</dbReference>
<dbReference type="SUPFAM" id="SSF52540">
    <property type="entry name" value="P-loop containing nucleoside triphosphate hydrolases"/>
    <property type="match status" value="1"/>
</dbReference>
<dbReference type="InterPro" id="IPR003439">
    <property type="entry name" value="ABC_transporter-like_ATP-bd"/>
</dbReference>
<dbReference type="PANTHER" id="PTHR43582">
    <property type="entry name" value="LINEARMYCIN RESISTANCE ATP-BINDING PROTEIN LNRL"/>
    <property type="match status" value="1"/>
</dbReference>
<feature type="domain" description="ABC transporter" evidence="3">
    <location>
        <begin position="8"/>
        <end position="244"/>
    </location>
</feature>
<dbReference type="Pfam" id="PF00005">
    <property type="entry name" value="ABC_tran"/>
    <property type="match status" value="1"/>
</dbReference>
<comment type="caution">
    <text evidence="4">The sequence shown here is derived from an EMBL/GenBank/DDBJ whole genome shotgun (WGS) entry which is preliminary data.</text>
</comment>
<evidence type="ECO:0000256" key="1">
    <source>
        <dbReference type="ARBA" id="ARBA00022741"/>
    </source>
</evidence>
<evidence type="ECO:0000256" key="2">
    <source>
        <dbReference type="ARBA" id="ARBA00022840"/>
    </source>
</evidence>
<keyword evidence="5" id="KW-1185">Reference proteome</keyword>
<organism evidence="4 5">
    <name type="scientific">Hirschia litorea</name>
    <dbReference type="NCBI Taxonomy" id="1199156"/>
    <lineage>
        <taxon>Bacteria</taxon>
        <taxon>Pseudomonadati</taxon>
        <taxon>Pseudomonadota</taxon>
        <taxon>Alphaproteobacteria</taxon>
        <taxon>Hyphomonadales</taxon>
        <taxon>Hyphomonadaceae</taxon>
        <taxon>Hirschia</taxon>
    </lineage>
</organism>
<dbReference type="InterPro" id="IPR027417">
    <property type="entry name" value="P-loop_NTPase"/>
</dbReference>
<keyword evidence="2 4" id="KW-0067">ATP-binding</keyword>
<sequence length="318" mass="34850">MSNQSNFIVVDDLSHTYSTQRKLTPKHALQNISFAIPKGASFGLLGPNGAGKSTLISLLTGMNKRQTGSILIDNEPADQAGKKLKSISAIAPQDLAFYPRLTVHENLLFFAGTYALKADLRKERIDFAIEVCDLDAHLTSRAETLSGGLKRRLNLAIALLNAPEILYLDEPTVGIDARSRQTILNAIQRMHANGCTIVYTSHYMEEVEALCDHVAIIDNGKLIANNTMSAFLEKAGRQSLKVTMAQALPSYAIDELAARRAKLLSPKEFIIEGLQSAPMTDVIKLLAEMGGDVEQAHYGKSKLEDVYLDILKQNEAQQ</sequence>
<dbReference type="SMART" id="SM00382">
    <property type="entry name" value="AAA"/>
    <property type="match status" value="1"/>
</dbReference>
<reference evidence="5" key="1">
    <citation type="journal article" date="2019" name="Int. J. Syst. Evol. Microbiol.">
        <title>The Global Catalogue of Microorganisms (GCM) 10K type strain sequencing project: providing services to taxonomists for standard genome sequencing and annotation.</title>
        <authorList>
            <consortium name="The Broad Institute Genomics Platform"/>
            <consortium name="The Broad Institute Genome Sequencing Center for Infectious Disease"/>
            <person name="Wu L."/>
            <person name="Ma J."/>
        </authorList>
    </citation>
    <scope>NUCLEOTIDE SEQUENCE [LARGE SCALE GENOMIC DNA]</scope>
    <source>
        <strain evidence="5">CCUG 51308</strain>
    </source>
</reference>